<keyword evidence="18" id="KW-0254">Endocytosis</keyword>
<dbReference type="GO" id="GO:0002009">
    <property type="term" value="P:morphogenesis of an epithelium"/>
    <property type="evidence" value="ECO:0007669"/>
    <property type="project" value="UniProtKB-ARBA"/>
</dbReference>
<keyword evidence="32" id="KW-0968">Cytoplasmic vesicle</keyword>
<dbReference type="SMART" id="SM00165">
    <property type="entry name" value="UBA"/>
    <property type="match status" value="2"/>
</dbReference>
<evidence type="ECO:0000256" key="25">
    <source>
        <dbReference type="ARBA" id="ARBA00022842"/>
    </source>
</evidence>
<dbReference type="CTD" id="107482"/>
<dbReference type="Gene3D" id="1.10.510.10">
    <property type="entry name" value="Transferase(Phosphotransferase) domain 1"/>
    <property type="match status" value="1"/>
</dbReference>
<evidence type="ECO:0000256" key="4">
    <source>
        <dbReference type="ARBA" id="ARBA00004177"/>
    </source>
</evidence>
<dbReference type="CDD" id="cd09539">
    <property type="entry name" value="SAM_TNK-like"/>
    <property type="match status" value="1"/>
</dbReference>
<dbReference type="CDD" id="cd05040">
    <property type="entry name" value="PTKc_Ack_like"/>
    <property type="match status" value="1"/>
</dbReference>
<dbReference type="Gene3D" id="4.10.680.10">
    <property type="entry name" value="Cdc42-like binding domain"/>
    <property type="match status" value="1"/>
</dbReference>
<keyword evidence="31" id="KW-0539">Nucleus</keyword>
<dbReference type="FunFam" id="1.10.510.10:FF:000080">
    <property type="entry name" value="Putative activated CDC42 kinase 1"/>
    <property type="match status" value="1"/>
</dbReference>
<feature type="domain" description="UBA" evidence="43">
    <location>
        <begin position="1287"/>
        <end position="1330"/>
    </location>
</feature>
<dbReference type="InterPro" id="IPR055175">
    <property type="entry name" value="ACK/TNK-like_SAM"/>
</dbReference>
<dbReference type="GO" id="GO:0005768">
    <property type="term" value="C:endosome"/>
    <property type="evidence" value="ECO:0007669"/>
    <property type="project" value="UniProtKB-SubCell"/>
</dbReference>
<evidence type="ECO:0000256" key="14">
    <source>
        <dbReference type="ARBA" id="ARBA00022481"/>
    </source>
</evidence>
<reference evidence="44" key="1">
    <citation type="submission" date="2021-01" db="UniProtKB">
        <authorList>
            <consortium name="EnsemblMetazoa"/>
        </authorList>
    </citation>
    <scope>IDENTIFICATION</scope>
</reference>
<dbReference type="Proteomes" id="UP000002358">
    <property type="component" value="Chromosome 2"/>
</dbReference>
<evidence type="ECO:0000256" key="26">
    <source>
        <dbReference type="ARBA" id="ARBA00022843"/>
    </source>
</evidence>
<dbReference type="PROSITE" id="PS50011">
    <property type="entry name" value="PROTEIN_KINASE_DOM"/>
    <property type="match status" value="1"/>
</dbReference>
<dbReference type="GO" id="GO:0030659">
    <property type="term" value="C:cytoplasmic vesicle membrane"/>
    <property type="evidence" value="ECO:0007669"/>
    <property type="project" value="UniProtKB-SubCell"/>
</dbReference>
<evidence type="ECO:0000256" key="37">
    <source>
        <dbReference type="ARBA" id="ARBA00077194"/>
    </source>
</evidence>
<dbReference type="GO" id="GO:0006281">
    <property type="term" value="P:DNA repair"/>
    <property type="evidence" value="ECO:0007669"/>
    <property type="project" value="InterPro"/>
</dbReference>
<evidence type="ECO:0000256" key="6">
    <source>
        <dbReference type="ARBA" id="ARBA00004236"/>
    </source>
</evidence>
<dbReference type="InterPro" id="IPR015116">
    <property type="entry name" value="Cdc42-bd-like"/>
</dbReference>
<dbReference type="InterPro" id="IPR036028">
    <property type="entry name" value="SH3-like_dom_sf"/>
</dbReference>
<evidence type="ECO:0000313" key="44">
    <source>
        <dbReference type="EnsemblMetazoa" id="XP_008216315"/>
    </source>
</evidence>
<dbReference type="PROSITE" id="PS00107">
    <property type="entry name" value="PROTEIN_KINASE_ATP"/>
    <property type="match status" value="1"/>
</dbReference>
<dbReference type="InterPro" id="IPR015940">
    <property type="entry name" value="UBA"/>
</dbReference>
<keyword evidence="13" id="KW-1003">Cell membrane</keyword>
<evidence type="ECO:0000256" key="33">
    <source>
        <dbReference type="ARBA" id="ARBA00047899"/>
    </source>
</evidence>
<dbReference type="Pfam" id="PF07714">
    <property type="entry name" value="PK_Tyr_Ser-Thr"/>
    <property type="match status" value="1"/>
</dbReference>
<keyword evidence="17" id="KW-0597">Phosphoprotein</keyword>
<dbReference type="InterPro" id="IPR037085">
    <property type="entry name" value="Cdc42-bd-like_dom_sf"/>
</dbReference>
<dbReference type="Pfam" id="PF22931">
    <property type="entry name" value="SAM_TNK"/>
    <property type="match status" value="1"/>
</dbReference>
<dbReference type="InterPro" id="IPR000719">
    <property type="entry name" value="Prot_kinase_dom"/>
</dbReference>
<sequence length="1332" mass="146697">MLILQYMLLISRLNTKEAIAELFAMADDEGTEWLHDLLHDVQLSQFFTRIRDDLQVTRLHHFDYVQTEDLEKIGLGKPGIRRLMDAVKKKRTAQWKKSLITKIRPGSDKKSNKRASQPVENASVLTCLIQDKDVTLSVKLGDGSFGVVRRGEWTSPTGRTLPVAVKVLKADALNQPNVVEDFVSEVQSMHMLDHHNLIRLYGVVLSQPMMMVTELAPLGALLDYLRKQCGHISVLTLCNYALQVATGMAYLEAKRFLHRDLACRNVLLSSVDKIKIGDFGLMRALPQQEDCYVMTEHKKVPFPWCAPESLKARQFSHASDVWMFGVTLWEMLTFGEEPWVGLNGSEILKKIDREGERLHEPEASPPAMFQLMLHCWARDPAERPTFASLKESLTGMVPSVMKALNRFDEPDKMMIEHGDQIVIIDGRPENYWWKGQNQRTFQVGVFPRCLVDPMRKKQPEDISKPLENSFIHTGHGAPFGKSWGSPIFIDDVYLRNPMEPPDVVGVTECSAIKKFPSAAQSRTRKQFNYTKLQNDLRGSPVKVPNTSIARGNSQEGTLIDLSPEELANAAALAAAQLENGSTACRRVVNILDEPIDAERAMAGAIQPEYWPEEDPRTYANCPENNGVAAAGPSSMPDPFDTSRVFTNPPQSRYYSQVTPDLPPNNYYSTAIAQPPQDQASQQSYGNVQEEVNNATSLQHSLNLNKDIRNENTNLNVNVNVNDSNGYSGSDHYSEIDKAGTSSPSPNPHSWPEDLQDGDPQTTYANVVSRGLPIVPAPPPPPVGPNESPTKSKKNVDIAQNMAELVIDAKSQVSPKKLDPVFLAELEKHLGEKEATKNTNANPQQPLQQLQQMQPLTPVAVPVASVAPSNIPVAAASPSTSSNKPPDNTVIPMLRPPPQSIKSKSPNGEQRGSGTSFNFPNKVQNSWPSKSTNIQRPRSQLGYPTQLTSDKTEAMVAQMWHQNQTQPQHNQNLVAGSSATYAGHSSNLLQCVPNHAPSNLENAAQNVAVAYQQQFPSLPAPTPSNLQNNTQPSHPPGTITSSGLQRPASIAGTVLSEQVYAELKQTVPNLDQLSQSEFNTLYNKTVRQNILRSYHANSTALASATCNSMHQASNCGPVSPSQKMNTRQTLPREFSPNPKQPPMYNPPPPFSPLKPVQNGFVQNQTQSPQAGQHGKLNVNASPNLMQFTPTRPQSSNQQAQPGAARSLLPQLNETTINTQLGPGPSAYPSGVSPPLTGASQQLVMSLNDEFRASKVMKVQQEAQDASQQEALAALQATGWDASQAAKQIAKDRLIKVETLLRLGLANRQQCESALKQTEFDVDLAASLLLDRAR</sequence>
<dbReference type="GO" id="GO:0009378">
    <property type="term" value="F:four-way junction helicase activity"/>
    <property type="evidence" value="ECO:0007669"/>
    <property type="project" value="InterPro"/>
</dbReference>
<evidence type="ECO:0000256" key="27">
    <source>
        <dbReference type="ARBA" id="ARBA00022949"/>
    </source>
</evidence>
<dbReference type="OrthoDB" id="635774at2759"/>
<keyword evidence="27" id="KW-0965">Cell junction</keyword>
<feature type="domain" description="Protein kinase" evidence="42">
    <location>
        <begin position="134"/>
        <end position="400"/>
    </location>
</feature>
<dbReference type="SMR" id="A0A7M7HCL4"/>
<evidence type="ECO:0000256" key="40">
    <source>
        <dbReference type="SAM" id="MobiDB-lite"/>
    </source>
</evidence>
<feature type="region of interest" description="Disordered" evidence="40">
    <location>
        <begin position="1015"/>
        <end position="1043"/>
    </location>
</feature>
<keyword evidence="29" id="KW-0829">Tyrosine-protein kinase</keyword>
<evidence type="ECO:0000256" key="23">
    <source>
        <dbReference type="ARBA" id="ARBA00022777"/>
    </source>
</evidence>
<evidence type="ECO:0000256" key="38">
    <source>
        <dbReference type="PROSITE-ProRule" id="PRU00192"/>
    </source>
</evidence>
<evidence type="ECO:0000259" key="43">
    <source>
        <dbReference type="PROSITE" id="PS50030"/>
    </source>
</evidence>
<feature type="compositionally biased region" description="Polar residues" evidence="40">
    <location>
        <begin position="1177"/>
        <end position="1199"/>
    </location>
</feature>
<dbReference type="GO" id="GO:0005634">
    <property type="term" value="C:nucleus"/>
    <property type="evidence" value="ECO:0007669"/>
    <property type="project" value="UniProtKB-SubCell"/>
</dbReference>
<dbReference type="KEGG" id="nvi:100121126"/>
<keyword evidence="15" id="KW-0963">Cytoplasm</keyword>
<evidence type="ECO:0000256" key="8">
    <source>
        <dbReference type="ARBA" id="ARBA00004536"/>
    </source>
</evidence>
<dbReference type="InParanoid" id="A0A7M7HCL4"/>
<dbReference type="EC" id="2.7.10.2" evidence="10"/>
<evidence type="ECO:0000256" key="28">
    <source>
        <dbReference type="ARBA" id="ARBA00023136"/>
    </source>
</evidence>
<feature type="region of interest" description="Disordered" evidence="40">
    <location>
        <begin position="656"/>
        <end position="687"/>
    </location>
</feature>
<dbReference type="Gene3D" id="3.30.200.20">
    <property type="entry name" value="Phosphorylase Kinase, domain 1"/>
    <property type="match status" value="1"/>
</dbReference>
<dbReference type="GO" id="GO:0005912">
    <property type="term" value="C:adherens junction"/>
    <property type="evidence" value="ECO:0007669"/>
    <property type="project" value="UniProtKB-SubCell"/>
</dbReference>
<dbReference type="SUPFAM" id="SSF50044">
    <property type="entry name" value="SH3-domain"/>
    <property type="match status" value="1"/>
</dbReference>
<evidence type="ECO:0000256" key="12">
    <source>
        <dbReference type="ARBA" id="ARBA00022443"/>
    </source>
</evidence>
<keyword evidence="24 39" id="KW-0067">ATP-binding</keyword>
<dbReference type="Pfam" id="PF09027">
    <property type="entry name" value="GTPase_binding"/>
    <property type="match status" value="1"/>
</dbReference>
<dbReference type="GO" id="GO:0004674">
    <property type="term" value="F:protein serine/threonine kinase activity"/>
    <property type="evidence" value="ECO:0007669"/>
    <property type="project" value="UniProtKB-KW"/>
</dbReference>
<keyword evidence="26" id="KW-0832">Ubl conjugation</keyword>
<dbReference type="GO" id="GO:0005886">
    <property type="term" value="C:plasma membrane"/>
    <property type="evidence" value="ECO:0007669"/>
    <property type="project" value="UniProtKB-SubCell"/>
</dbReference>
<dbReference type="CDD" id="cd14332">
    <property type="entry name" value="UBA_RuvA_C"/>
    <property type="match status" value="1"/>
</dbReference>
<evidence type="ECO:0000256" key="19">
    <source>
        <dbReference type="ARBA" id="ARBA00022679"/>
    </source>
</evidence>
<feature type="compositionally biased region" description="Pro residues" evidence="40">
    <location>
        <begin position="774"/>
        <end position="783"/>
    </location>
</feature>
<evidence type="ECO:0000256" key="3">
    <source>
        <dbReference type="ARBA" id="ARBA00004132"/>
    </source>
</evidence>
<organism evidence="44 45">
    <name type="scientific">Nasonia vitripennis</name>
    <name type="common">Parasitic wasp</name>
    <dbReference type="NCBI Taxonomy" id="7425"/>
    <lineage>
        <taxon>Eukaryota</taxon>
        <taxon>Metazoa</taxon>
        <taxon>Ecdysozoa</taxon>
        <taxon>Arthropoda</taxon>
        <taxon>Hexapoda</taxon>
        <taxon>Insecta</taxon>
        <taxon>Pterygota</taxon>
        <taxon>Neoptera</taxon>
        <taxon>Endopterygota</taxon>
        <taxon>Hymenoptera</taxon>
        <taxon>Apocrita</taxon>
        <taxon>Proctotrupomorpha</taxon>
        <taxon>Chalcidoidea</taxon>
        <taxon>Pteromalidae</taxon>
        <taxon>Pteromalinae</taxon>
        <taxon>Nasonia</taxon>
    </lineage>
</organism>
<keyword evidence="28" id="KW-0472">Membrane</keyword>
<dbReference type="EC" id="2.7.11.1" evidence="11"/>
<evidence type="ECO:0000256" key="5">
    <source>
        <dbReference type="ARBA" id="ARBA00004180"/>
    </source>
</evidence>
<comment type="cofactor">
    <cofactor evidence="1">
        <name>Mg(2+)</name>
        <dbReference type="ChEBI" id="CHEBI:18420"/>
    </cofactor>
</comment>
<evidence type="ECO:0000256" key="18">
    <source>
        <dbReference type="ARBA" id="ARBA00022583"/>
    </source>
</evidence>
<dbReference type="PROSITE" id="PS50030">
    <property type="entry name" value="UBA"/>
    <property type="match status" value="1"/>
</dbReference>
<evidence type="ECO:0000256" key="7">
    <source>
        <dbReference type="ARBA" id="ARBA00004514"/>
    </source>
</evidence>
<dbReference type="InterPro" id="IPR050198">
    <property type="entry name" value="Non-receptor_tyrosine_kinases"/>
</dbReference>
<dbReference type="InterPro" id="IPR011114">
    <property type="entry name" value="RuvA_C"/>
</dbReference>
<keyword evidence="23" id="KW-0418">Kinase</keyword>
<evidence type="ECO:0000256" key="24">
    <source>
        <dbReference type="ARBA" id="ARBA00022840"/>
    </source>
</evidence>
<comment type="subcellular location">
    <subcellularLocation>
        <location evidence="8">Cell junction</location>
        <location evidence="8">Adherens junction</location>
    </subcellularLocation>
    <subcellularLocation>
        <location evidence="6">Cell membrane</location>
    </subcellularLocation>
    <subcellularLocation>
        <location evidence="7">Cytoplasm</location>
        <location evidence="7">Cytosol</location>
    </subcellularLocation>
    <subcellularLocation>
        <location evidence="5">Cytoplasmic vesicle membrane</location>
        <topology evidence="5">Peripheral membrane protein</topology>
        <orientation evidence="5">Cytoplasmic side</orientation>
    </subcellularLocation>
    <subcellularLocation>
        <location evidence="3">Cytoplasmic vesicle</location>
        <location evidence="3">Clathrin-coated vesicle</location>
    </subcellularLocation>
    <subcellularLocation>
        <location evidence="4">Endosome</location>
    </subcellularLocation>
    <subcellularLocation>
        <location evidence="9">Membrane</location>
        <location evidence="9">Clathrin-coated pit</location>
    </subcellularLocation>
    <subcellularLocation>
        <location evidence="2">Nucleus</location>
    </subcellularLocation>
</comment>
<feature type="compositionally biased region" description="Pro residues" evidence="40">
    <location>
        <begin position="1137"/>
        <end position="1148"/>
    </location>
</feature>
<dbReference type="GO" id="GO:0006310">
    <property type="term" value="P:DNA recombination"/>
    <property type="evidence" value="ECO:0007669"/>
    <property type="project" value="InterPro"/>
</dbReference>
<name>A0A7M7HCL4_NASVI</name>
<dbReference type="InterPro" id="IPR011009">
    <property type="entry name" value="Kinase-like_dom_sf"/>
</dbReference>
<evidence type="ECO:0000256" key="10">
    <source>
        <dbReference type="ARBA" id="ARBA00011903"/>
    </source>
</evidence>
<evidence type="ECO:0000256" key="1">
    <source>
        <dbReference type="ARBA" id="ARBA00001946"/>
    </source>
</evidence>
<evidence type="ECO:0000313" key="45">
    <source>
        <dbReference type="Proteomes" id="UP000002358"/>
    </source>
</evidence>
<keyword evidence="20" id="KW-0479">Metal-binding</keyword>
<dbReference type="EnsemblMetazoa" id="XM_008218093">
    <property type="protein sequence ID" value="XP_008216315"/>
    <property type="gene ID" value="LOC100121126"/>
</dbReference>
<dbReference type="RefSeq" id="XP_008216315.1">
    <property type="nucleotide sequence ID" value="XM_008218093.4"/>
</dbReference>
<evidence type="ECO:0000256" key="15">
    <source>
        <dbReference type="ARBA" id="ARBA00022490"/>
    </source>
</evidence>
<dbReference type="GO" id="GO:0006897">
    <property type="term" value="P:endocytosis"/>
    <property type="evidence" value="ECO:0007669"/>
    <property type="project" value="UniProtKB-KW"/>
</dbReference>
<feature type="region of interest" description="Disordered" evidence="40">
    <location>
        <begin position="1163"/>
        <end position="1203"/>
    </location>
</feature>
<dbReference type="GeneID" id="100121126"/>
<keyword evidence="14" id="KW-0488">Methylation</keyword>
<dbReference type="GO" id="GO:0004715">
    <property type="term" value="F:non-membrane spanning protein tyrosine kinase activity"/>
    <property type="evidence" value="ECO:0007669"/>
    <property type="project" value="UniProtKB-EC"/>
</dbReference>
<keyword evidence="25" id="KW-0460">Magnesium</keyword>
<feature type="compositionally biased region" description="Low complexity" evidence="40">
    <location>
        <begin position="672"/>
        <end position="683"/>
    </location>
</feature>
<dbReference type="SUPFAM" id="SSF56112">
    <property type="entry name" value="Protein kinase-like (PK-like)"/>
    <property type="match status" value="1"/>
</dbReference>
<dbReference type="InterPro" id="IPR001245">
    <property type="entry name" value="Ser-Thr/Tyr_kinase_cat_dom"/>
</dbReference>
<dbReference type="FunFam" id="3.30.200.20:FF:000107">
    <property type="entry name" value="Putative activated CDC42 kinase 1"/>
    <property type="match status" value="1"/>
</dbReference>
<dbReference type="GO" id="GO:0005524">
    <property type="term" value="F:ATP binding"/>
    <property type="evidence" value="ECO:0007669"/>
    <property type="project" value="UniProtKB-UniRule"/>
</dbReference>
<dbReference type="PRINTS" id="PR00109">
    <property type="entry name" value="TYRKINASE"/>
</dbReference>
<feature type="compositionally biased region" description="Polar residues" evidence="40">
    <location>
        <begin position="899"/>
        <end position="942"/>
    </location>
</feature>
<feature type="binding site" evidence="39">
    <location>
        <position position="166"/>
    </location>
    <ligand>
        <name>ATP</name>
        <dbReference type="ChEBI" id="CHEBI:30616"/>
    </ligand>
</feature>
<dbReference type="InterPro" id="IPR001452">
    <property type="entry name" value="SH3_domain"/>
</dbReference>
<accession>A0A7M7HCL4</accession>
<keyword evidence="21 39" id="KW-0547">Nucleotide-binding</keyword>
<evidence type="ECO:0000256" key="34">
    <source>
        <dbReference type="ARBA" id="ARBA00048679"/>
    </source>
</evidence>
<comment type="similarity">
    <text evidence="35">Belongs to the protein kinase superfamily. Tyr protein kinase family.</text>
</comment>
<dbReference type="InterPro" id="IPR008266">
    <property type="entry name" value="Tyr_kinase_AS"/>
</dbReference>
<keyword evidence="45" id="KW-1185">Reference proteome</keyword>
<dbReference type="InterPro" id="IPR032065">
    <property type="entry name" value="RNF31-UBA"/>
</dbReference>
<evidence type="ECO:0000256" key="35">
    <source>
        <dbReference type="ARBA" id="ARBA00060742"/>
    </source>
</evidence>
<dbReference type="GO" id="GO:0030136">
    <property type="term" value="C:clathrin-coated vesicle"/>
    <property type="evidence" value="ECO:0007669"/>
    <property type="project" value="UniProtKB-SubCell"/>
</dbReference>
<dbReference type="SMART" id="SM00219">
    <property type="entry name" value="TyrKc"/>
    <property type="match status" value="1"/>
</dbReference>
<feature type="region of interest" description="Disordered" evidence="40">
    <location>
        <begin position="1214"/>
        <end position="1233"/>
    </location>
</feature>
<dbReference type="FunFam" id="4.10.680.10:FF:000001">
    <property type="entry name" value="activated CDC42 kinase 1 isoform X1"/>
    <property type="match status" value="1"/>
</dbReference>
<dbReference type="InterPro" id="IPR020635">
    <property type="entry name" value="Tyr_kinase_cat_dom"/>
</dbReference>
<feature type="region of interest" description="Disordered" evidence="40">
    <location>
        <begin position="1112"/>
        <end position="1148"/>
    </location>
</feature>
<dbReference type="GO" id="GO:0005905">
    <property type="term" value="C:clathrin-coated pit"/>
    <property type="evidence" value="ECO:0007669"/>
    <property type="project" value="UniProtKB-SubCell"/>
</dbReference>
<dbReference type="PROSITE" id="PS50002">
    <property type="entry name" value="SH3"/>
    <property type="match status" value="1"/>
</dbReference>
<feature type="compositionally biased region" description="Polar residues" evidence="40">
    <location>
        <begin position="1022"/>
        <end position="1043"/>
    </location>
</feature>
<keyword evidence="30" id="KW-0168">Coated pit</keyword>
<evidence type="ECO:0000256" key="2">
    <source>
        <dbReference type="ARBA" id="ARBA00004123"/>
    </source>
</evidence>
<dbReference type="GO" id="GO:0046872">
    <property type="term" value="F:metal ion binding"/>
    <property type="evidence" value="ECO:0007669"/>
    <property type="project" value="UniProtKB-KW"/>
</dbReference>
<evidence type="ECO:0000256" key="31">
    <source>
        <dbReference type="ARBA" id="ARBA00023242"/>
    </source>
</evidence>
<keyword evidence="16" id="KW-0723">Serine/threonine-protein kinase</keyword>
<dbReference type="GO" id="GO:0009379">
    <property type="term" value="C:Holliday junction helicase complex"/>
    <property type="evidence" value="ECO:0007669"/>
    <property type="project" value="InterPro"/>
</dbReference>
<evidence type="ECO:0000256" key="17">
    <source>
        <dbReference type="ARBA" id="ARBA00022553"/>
    </source>
</evidence>
<keyword evidence="12 38" id="KW-0728">SH3 domain</keyword>
<keyword evidence="22" id="KW-0967">Endosome</keyword>
<protein>
    <recommendedName>
        <fullName evidence="36">Activated CDC42 kinase 1</fullName>
        <ecNumber evidence="10">2.7.10.2</ecNumber>
        <ecNumber evidence="11">2.7.11.1</ecNumber>
    </recommendedName>
    <alternativeName>
        <fullName evidence="37">Tyrosine kinase non-receptor protein 2</fullName>
    </alternativeName>
</protein>
<dbReference type="Pfam" id="PF16678">
    <property type="entry name" value="UBA_HOIP"/>
    <property type="match status" value="1"/>
</dbReference>
<evidence type="ECO:0000259" key="42">
    <source>
        <dbReference type="PROSITE" id="PS50011"/>
    </source>
</evidence>
<dbReference type="GO" id="GO:0005829">
    <property type="term" value="C:cytosol"/>
    <property type="evidence" value="ECO:0007669"/>
    <property type="project" value="UniProtKB-SubCell"/>
</dbReference>
<evidence type="ECO:0000256" key="29">
    <source>
        <dbReference type="ARBA" id="ARBA00023137"/>
    </source>
</evidence>
<evidence type="ECO:0000256" key="21">
    <source>
        <dbReference type="ARBA" id="ARBA00022741"/>
    </source>
</evidence>
<feature type="domain" description="SH3" evidence="41">
    <location>
        <begin position="396"/>
        <end position="456"/>
    </location>
</feature>
<evidence type="ECO:0000256" key="11">
    <source>
        <dbReference type="ARBA" id="ARBA00012513"/>
    </source>
</evidence>
<evidence type="ECO:0000256" key="20">
    <source>
        <dbReference type="ARBA" id="ARBA00022723"/>
    </source>
</evidence>
<evidence type="ECO:0000256" key="16">
    <source>
        <dbReference type="ARBA" id="ARBA00022527"/>
    </source>
</evidence>
<evidence type="ECO:0000256" key="39">
    <source>
        <dbReference type="PROSITE-ProRule" id="PRU10141"/>
    </source>
</evidence>
<feature type="region of interest" description="Disordered" evidence="40">
    <location>
        <begin position="715"/>
        <end position="792"/>
    </location>
</feature>
<comment type="catalytic activity">
    <reaction evidence="34">
        <text>L-seryl-[protein] + ATP = O-phospho-L-seryl-[protein] + ADP + H(+)</text>
        <dbReference type="Rhea" id="RHEA:17989"/>
        <dbReference type="Rhea" id="RHEA-COMP:9863"/>
        <dbReference type="Rhea" id="RHEA-COMP:11604"/>
        <dbReference type="ChEBI" id="CHEBI:15378"/>
        <dbReference type="ChEBI" id="CHEBI:29999"/>
        <dbReference type="ChEBI" id="CHEBI:30616"/>
        <dbReference type="ChEBI" id="CHEBI:83421"/>
        <dbReference type="ChEBI" id="CHEBI:456216"/>
        <dbReference type="EC" id="2.7.11.1"/>
    </reaction>
</comment>
<evidence type="ECO:0000256" key="30">
    <source>
        <dbReference type="ARBA" id="ARBA00023176"/>
    </source>
</evidence>
<comment type="catalytic activity">
    <reaction evidence="33">
        <text>L-threonyl-[protein] + ATP = O-phospho-L-threonyl-[protein] + ADP + H(+)</text>
        <dbReference type="Rhea" id="RHEA:46608"/>
        <dbReference type="Rhea" id="RHEA-COMP:11060"/>
        <dbReference type="Rhea" id="RHEA-COMP:11605"/>
        <dbReference type="ChEBI" id="CHEBI:15378"/>
        <dbReference type="ChEBI" id="CHEBI:30013"/>
        <dbReference type="ChEBI" id="CHEBI:30616"/>
        <dbReference type="ChEBI" id="CHEBI:61977"/>
        <dbReference type="ChEBI" id="CHEBI:456216"/>
        <dbReference type="EC" id="2.7.11.1"/>
    </reaction>
</comment>
<dbReference type="InterPro" id="IPR017441">
    <property type="entry name" value="Protein_kinase_ATP_BS"/>
</dbReference>
<evidence type="ECO:0000256" key="9">
    <source>
        <dbReference type="ARBA" id="ARBA00004600"/>
    </source>
</evidence>
<keyword evidence="19" id="KW-0808">Transferase</keyword>
<feature type="compositionally biased region" description="Polar residues" evidence="40">
    <location>
        <begin position="1112"/>
        <end position="1128"/>
    </location>
</feature>
<evidence type="ECO:0000256" key="36">
    <source>
        <dbReference type="ARBA" id="ARBA00072244"/>
    </source>
</evidence>
<evidence type="ECO:0000256" key="22">
    <source>
        <dbReference type="ARBA" id="ARBA00022753"/>
    </source>
</evidence>
<dbReference type="PROSITE" id="PS00109">
    <property type="entry name" value="PROTEIN_KINASE_TYR"/>
    <property type="match status" value="1"/>
</dbReference>
<dbReference type="InterPro" id="IPR049587">
    <property type="entry name" value="TNK-like_SAM"/>
</dbReference>
<evidence type="ECO:0000256" key="13">
    <source>
        <dbReference type="ARBA" id="ARBA00022475"/>
    </source>
</evidence>
<evidence type="ECO:0000259" key="41">
    <source>
        <dbReference type="PROSITE" id="PS50002"/>
    </source>
</evidence>
<dbReference type="FunCoup" id="A0A7M7HCL4">
    <property type="interactions" value="37"/>
</dbReference>
<dbReference type="PANTHER" id="PTHR24418">
    <property type="entry name" value="TYROSINE-PROTEIN KINASE"/>
    <property type="match status" value="1"/>
</dbReference>
<feature type="region of interest" description="Disordered" evidence="40">
    <location>
        <begin position="873"/>
        <end position="942"/>
    </location>
</feature>
<proteinExistence type="inferred from homology"/>
<evidence type="ECO:0000256" key="32">
    <source>
        <dbReference type="ARBA" id="ARBA00023329"/>
    </source>
</evidence>
<feature type="compositionally biased region" description="Low complexity" evidence="40">
    <location>
        <begin position="715"/>
        <end position="724"/>
    </location>
</feature>